<dbReference type="InterPro" id="IPR050951">
    <property type="entry name" value="Retrovirus_Pol_polyprotein"/>
</dbReference>
<dbReference type="Gene3D" id="3.30.70.270">
    <property type="match status" value="1"/>
</dbReference>
<dbReference type="Gene3D" id="1.10.340.70">
    <property type="match status" value="1"/>
</dbReference>
<organism evidence="9 10">
    <name type="scientific">Paragonimus westermani</name>
    <dbReference type="NCBI Taxonomy" id="34504"/>
    <lineage>
        <taxon>Eukaryota</taxon>
        <taxon>Metazoa</taxon>
        <taxon>Spiralia</taxon>
        <taxon>Lophotrochozoa</taxon>
        <taxon>Platyhelminthes</taxon>
        <taxon>Trematoda</taxon>
        <taxon>Digenea</taxon>
        <taxon>Plagiorchiida</taxon>
        <taxon>Troglotremata</taxon>
        <taxon>Troglotrematidae</taxon>
        <taxon>Paragonimus</taxon>
    </lineage>
</organism>
<dbReference type="PANTHER" id="PTHR37984:SF5">
    <property type="entry name" value="PROTEIN NYNRIN-LIKE"/>
    <property type="match status" value="1"/>
</dbReference>
<dbReference type="CDD" id="cd01647">
    <property type="entry name" value="RT_LTR"/>
    <property type="match status" value="1"/>
</dbReference>
<dbReference type="InterPro" id="IPR000477">
    <property type="entry name" value="RT_dom"/>
</dbReference>
<dbReference type="GO" id="GO:0015074">
    <property type="term" value="P:DNA integration"/>
    <property type="evidence" value="ECO:0007669"/>
    <property type="project" value="InterPro"/>
</dbReference>
<dbReference type="GO" id="GO:0016787">
    <property type="term" value="F:hydrolase activity"/>
    <property type="evidence" value="ECO:0007669"/>
    <property type="project" value="UniProtKB-KW"/>
</dbReference>
<keyword evidence="10" id="KW-1185">Reference proteome</keyword>
<dbReference type="Pfam" id="PF17921">
    <property type="entry name" value="Integrase_H2C2"/>
    <property type="match status" value="1"/>
</dbReference>
<dbReference type="SUPFAM" id="SSF53098">
    <property type="entry name" value="Ribonuclease H-like"/>
    <property type="match status" value="1"/>
</dbReference>
<name>A0A5J4N737_9TREM</name>
<keyword evidence="3" id="KW-0540">Nuclease</keyword>
<keyword evidence="6" id="KW-0695">RNA-directed DNA polymerase</keyword>
<evidence type="ECO:0000256" key="5">
    <source>
        <dbReference type="ARBA" id="ARBA00022801"/>
    </source>
</evidence>
<sequence length="808" mass="90360">MVTDAHSGGPEVPFSSPSSEDCTQHVLRKVLCGVGVLAALVTDNDTYFNAKYLEELIKGIGCRHLFTESCVYIRLTQSDTSVCEPRLAEVDAKEDASSFRVPDYVPDDPKYWLVQLGLQFQLARVTSQTAKFTCLATALSMSLAPYVRDLRLRRLAPDKLRIDRAEFQHMLDMGIIRPSDSPWAPPLHMVPKKTDGDWRPRGDYRGLNNATVPDRYSVPHAHDLTTSLAGKTIFGKIDLVRAYYQIPVAQEGIPKTAITTPFGLFEFVRMSFGQRNAAQTLTADGIKPLDSKVEAIRACQLPDTILKLCRFDGLVNNYRRVIPNCAKLLQPLTDSLRGNKRTLHLTPEASTAFANVKQALASSVMLQFQQPDAPISIVMDASYSETDTEVRYSTFGRELLAVYRAVRYFRHALGGREFIIFTDHKPLVYALRKYSDKHSPRKARQLDYIAQSSTDIRHISGAANVTADTLSRMHNVSTSTGLISHHNIEAQQQSDCTFTGDLKRTKLRLVTVPLTSSPGTIICDNTLGYPRPVVPHSLRKAVFEALHNLSHPGIRASLRLVADRFVWPNMNRDVRHRARCCPACQRSKVNRHTNTPLETFSTPDDRFKHVHLGLVGPLPPSRSCTHLLSYTDRFTRWPEAIPSSDASTVPVAGAFVGHWVARYGCTSNITTDRGTQFESALFSQLTELLGVHRARTIAYRPQANGLVERFHRQLKAPLRVHERMDWTETSPLVLLGIRNCVKDDSATPASLVYGRPLSLPADFFQSSSETAVDTQDHANRLAKYMRSLQPSATRVQKSPSYVPKELSI</sequence>
<keyword evidence="2" id="KW-0548">Nucleotidyltransferase</keyword>
<dbReference type="PANTHER" id="PTHR37984">
    <property type="entry name" value="PROTEIN CBG26694"/>
    <property type="match status" value="1"/>
</dbReference>
<keyword evidence="1" id="KW-0808">Transferase</keyword>
<protein>
    <recommendedName>
        <fullName evidence="8">Integrase catalytic domain-containing protein</fullName>
    </recommendedName>
</protein>
<evidence type="ECO:0000256" key="2">
    <source>
        <dbReference type="ARBA" id="ARBA00022695"/>
    </source>
</evidence>
<gene>
    <name evidence="9" type="ORF">DEA37_0000083</name>
</gene>
<feature type="non-terminal residue" evidence="9">
    <location>
        <position position="808"/>
    </location>
</feature>
<dbReference type="AlphaFoldDB" id="A0A5J4N737"/>
<evidence type="ECO:0000313" key="9">
    <source>
        <dbReference type="EMBL" id="KAA3671288.1"/>
    </source>
</evidence>
<evidence type="ECO:0000256" key="4">
    <source>
        <dbReference type="ARBA" id="ARBA00022759"/>
    </source>
</evidence>
<dbReference type="GO" id="GO:0003676">
    <property type="term" value="F:nucleic acid binding"/>
    <property type="evidence" value="ECO:0007669"/>
    <property type="project" value="InterPro"/>
</dbReference>
<evidence type="ECO:0000256" key="3">
    <source>
        <dbReference type="ARBA" id="ARBA00022722"/>
    </source>
</evidence>
<dbReference type="GO" id="GO:0004519">
    <property type="term" value="F:endonuclease activity"/>
    <property type="evidence" value="ECO:0007669"/>
    <property type="project" value="UniProtKB-KW"/>
</dbReference>
<dbReference type="CDD" id="cd09274">
    <property type="entry name" value="RNase_HI_RT_Ty3"/>
    <property type="match status" value="1"/>
</dbReference>
<dbReference type="InterPro" id="IPR055469">
    <property type="entry name" value="DUF7041"/>
</dbReference>
<dbReference type="InterPro" id="IPR043502">
    <property type="entry name" value="DNA/RNA_pol_sf"/>
</dbReference>
<accession>A0A5J4N737</accession>
<evidence type="ECO:0000256" key="7">
    <source>
        <dbReference type="SAM" id="MobiDB-lite"/>
    </source>
</evidence>
<dbReference type="Pfam" id="PF23055">
    <property type="entry name" value="DUF7041"/>
    <property type="match status" value="1"/>
</dbReference>
<evidence type="ECO:0000256" key="6">
    <source>
        <dbReference type="ARBA" id="ARBA00022918"/>
    </source>
</evidence>
<dbReference type="EMBL" id="QNGE01006783">
    <property type="protein sequence ID" value="KAA3671288.1"/>
    <property type="molecule type" value="Genomic_DNA"/>
</dbReference>
<dbReference type="PROSITE" id="PS50994">
    <property type="entry name" value="INTEGRASE"/>
    <property type="match status" value="1"/>
</dbReference>
<keyword evidence="4" id="KW-0255">Endonuclease</keyword>
<dbReference type="InterPro" id="IPR012337">
    <property type="entry name" value="RNaseH-like_sf"/>
</dbReference>
<evidence type="ECO:0000259" key="8">
    <source>
        <dbReference type="PROSITE" id="PS50994"/>
    </source>
</evidence>
<comment type="caution">
    <text evidence="9">The sequence shown here is derived from an EMBL/GenBank/DDBJ whole genome shotgun (WGS) entry which is preliminary data.</text>
</comment>
<feature type="domain" description="Integrase catalytic" evidence="8">
    <location>
        <begin position="599"/>
        <end position="768"/>
    </location>
</feature>
<dbReference type="Pfam" id="PF17917">
    <property type="entry name" value="RT_RNaseH"/>
    <property type="match status" value="1"/>
</dbReference>
<proteinExistence type="predicted"/>
<dbReference type="InterPro" id="IPR001584">
    <property type="entry name" value="Integrase_cat-core"/>
</dbReference>
<dbReference type="Proteomes" id="UP000324629">
    <property type="component" value="Unassembled WGS sequence"/>
</dbReference>
<dbReference type="InterPro" id="IPR043128">
    <property type="entry name" value="Rev_trsase/Diguanyl_cyclase"/>
</dbReference>
<evidence type="ECO:0000256" key="1">
    <source>
        <dbReference type="ARBA" id="ARBA00022679"/>
    </source>
</evidence>
<feature type="region of interest" description="Disordered" evidence="7">
    <location>
        <begin position="1"/>
        <end position="20"/>
    </location>
</feature>
<dbReference type="InterPro" id="IPR036397">
    <property type="entry name" value="RNaseH_sf"/>
</dbReference>
<dbReference type="Gene3D" id="3.30.420.10">
    <property type="entry name" value="Ribonuclease H-like superfamily/Ribonuclease H"/>
    <property type="match status" value="1"/>
</dbReference>
<dbReference type="FunFam" id="3.30.420.10:FF:000032">
    <property type="entry name" value="Retrovirus-related Pol polyprotein from transposon 297-like Protein"/>
    <property type="match status" value="1"/>
</dbReference>
<dbReference type="Pfam" id="PF00078">
    <property type="entry name" value="RVT_1"/>
    <property type="match status" value="1"/>
</dbReference>
<dbReference type="SUPFAM" id="SSF56672">
    <property type="entry name" value="DNA/RNA polymerases"/>
    <property type="match status" value="1"/>
</dbReference>
<keyword evidence="5" id="KW-0378">Hydrolase</keyword>
<dbReference type="Gene3D" id="3.10.10.10">
    <property type="entry name" value="HIV Type 1 Reverse Transcriptase, subunit A, domain 1"/>
    <property type="match status" value="1"/>
</dbReference>
<dbReference type="GO" id="GO:0003964">
    <property type="term" value="F:RNA-directed DNA polymerase activity"/>
    <property type="evidence" value="ECO:0007669"/>
    <property type="project" value="UniProtKB-KW"/>
</dbReference>
<reference evidence="9 10" key="1">
    <citation type="journal article" date="2019" name="Gigascience">
        <title>Whole-genome sequence of the oriental lung fluke Paragonimus westermani.</title>
        <authorList>
            <person name="Oey H."/>
            <person name="Zakrzewski M."/>
            <person name="Narain K."/>
            <person name="Devi K.R."/>
            <person name="Agatsuma T."/>
            <person name="Nawaratna S."/>
            <person name="Gobert G.N."/>
            <person name="Jones M.K."/>
            <person name="Ragan M.A."/>
            <person name="McManus D.P."/>
            <person name="Krause L."/>
        </authorList>
    </citation>
    <scope>NUCLEOTIDE SEQUENCE [LARGE SCALE GENOMIC DNA]</scope>
    <source>
        <strain evidence="9 10">IND2009</strain>
    </source>
</reference>
<dbReference type="InterPro" id="IPR041373">
    <property type="entry name" value="RT_RNaseH"/>
</dbReference>
<dbReference type="InterPro" id="IPR041588">
    <property type="entry name" value="Integrase_H2C2"/>
</dbReference>
<evidence type="ECO:0000313" key="10">
    <source>
        <dbReference type="Proteomes" id="UP000324629"/>
    </source>
</evidence>